<gene>
    <name evidence="2" type="ordered locus">Metme_0559</name>
</gene>
<dbReference type="STRING" id="857087.Metme_0559"/>
<organism evidence="2 3">
    <name type="scientific">Methylomonas methanica (strain DSM 25384 / MC09)</name>
    <dbReference type="NCBI Taxonomy" id="857087"/>
    <lineage>
        <taxon>Bacteria</taxon>
        <taxon>Pseudomonadati</taxon>
        <taxon>Pseudomonadota</taxon>
        <taxon>Gammaproteobacteria</taxon>
        <taxon>Methylococcales</taxon>
        <taxon>Methylococcaceae</taxon>
        <taxon>Methylomonas</taxon>
    </lineage>
</organism>
<dbReference type="Proteomes" id="UP000008888">
    <property type="component" value="Chromosome"/>
</dbReference>
<dbReference type="HOGENOM" id="CLU_008973_4_0_6"/>
<dbReference type="InterPro" id="IPR038765">
    <property type="entry name" value="Papain-like_cys_pep_sf"/>
</dbReference>
<dbReference type="OrthoDB" id="9804872at2"/>
<protein>
    <recommendedName>
        <fullName evidence="1">Transglutaminase-like domain-containing protein</fullName>
    </recommendedName>
</protein>
<dbReference type="SMART" id="SM00460">
    <property type="entry name" value="TGc"/>
    <property type="match status" value="1"/>
</dbReference>
<reference evidence="3" key="3">
    <citation type="submission" date="2011-05" db="EMBL/GenBank/DDBJ databases">
        <title>Complete sequence of Methylomonas methanica MC09.</title>
        <authorList>
            <consortium name="US DOE Joint Genome Institute"/>
            <person name="Lucas S."/>
            <person name="Han J."/>
            <person name="Lapidus A."/>
            <person name="Cheng J.-F."/>
            <person name="Goodwin L."/>
            <person name="Pitluck S."/>
            <person name="Peters L."/>
            <person name="Mikhailova N."/>
            <person name="Teshima H."/>
            <person name="Han C."/>
            <person name="Tapia R."/>
            <person name="Land M."/>
            <person name="Hauser L."/>
            <person name="Kyrpides N."/>
            <person name="Ivanova N."/>
            <person name="Pagani I."/>
            <person name="Stein L."/>
            <person name="Woyke T."/>
        </authorList>
    </citation>
    <scope>NUCLEOTIDE SEQUENCE [LARGE SCALE GENOMIC DNA]</scope>
    <source>
        <strain evidence="3">MC09</strain>
    </source>
</reference>
<accession>G0A371</accession>
<dbReference type="eggNOG" id="COG1305">
    <property type="taxonomic scope" value="Bacteria"/>
</dbReference>
<dbReference type="InterPro" id="IPR018667">
    <property type="entry name" value="DUF2126"/>
</dbReference>
<dbReference type="RefSeq" id="WP_013817274.1">
    <property type="nucleotide sequence ID" value="NC_015572.1"/>
</dbReference>
<name>G0A371_METMM</name>
<reference key="2">
    <citation type="submission" date="2011-05" db="EMBL/GenBank/DDBJ databases">
        <title>Complete genome sequence of the aerobic marine methanotroph Methylomonas methanica MC09.</title>
        <authorList>
            <person name="Boden R."/>
            <person name="Cunliffe M."/>
            <person name="Scanlan J."/>
            <person name="Moussard H."/>
            <person name="Kits K.D."/>
            <person name="Klotz M."/>
            <person name="Jetten M."/>
            <person name="Vuilleumier S."/>
            <person name="Han J."/>
            <person name="Peters L."/>
            <person name="Mikhailova N."/>
            <person name="Teshima H."/>
            <person name="Tapia R."/>
            <person name="Kyrpides N."/>
            <person name="Ivanova N."/>
            <person name="Pagani I."/>
            <person name="Cheng J.-F."/>
            <person name="Goodwin L."/>
            <person name="Han C."/>
            <person name="Hauser L."/>
            <person name="Land M."/>
            <person name="Lapidus A."/>
            <person name="Lucas S."/>
            <person name="Pitluck S."/>
            <person name="Woyke T."/>
            <person name="Stein L.Y."/>
            <person name="Murrell C."/>
        </authorList>
    </citation>
    <scope>NUCLEOTIDE SEQUENCE</scope>
    <source>
        <strain>MC09</strain>
    </source>
</reference>
<feature type="domain" description="Transglutaminase-like" evidence="1">
    <location>
        <begin position="175"/>
        <end position="251"/>
    </location>
</feature>
<dbReference type="PANTHER" id="PTHR33490:SF1">
    <property type="entry name" value="SLL1233 PROTEIN"/>
    <property type="match status" value="1"/>
</dbReference>
<dbReference type="InterPro" id="IPR002931">
    <property type="entry name" value="Transglutaminase-like"/>
</dbReference>
<keyword evidence="3" id="KW-1185">Reference proteome</keyword>
<dbReference type="KEGG" id="mmt:Metme_0559"/>
<sequence>MTIRVALHHKSHYVFDRPVVASPHEIRLRPAAHSRTPVSGYSLKVKPEKHFIHWQQDAYGNFVARITFPEPTKEIDITVDLLADMTVINPFDFFVEEWAEHYPFKYPEILQVELAPFLETEPQGPLLKPWLDAFKREIPAEITTTNFLVSLNQRLHNEISYLIRMEAGVQSCEETLRNKSGSCRDSAWLLVQLLRHLGIAARFVSGYLIQLVADEKPLDGPAGPSEDFTDLHAWCEAYIPGAGWVGLDATSGLLAGEGHIPLAVSASPASAAPVSGLTSICEAQLNVEMVVTRIHEDPRVTKPYTEEQWASIRELGQRIDQELQAGDVRLTQGGEPTFVSVDNMDGAEWNIAALGPEKWQLANNLLRCIQACFAPGGVLHFGQGKWYPGEPLPRWALSVYWRADGVPVWQQQSLIAEQTSDIDAAALKRFSQALAQRLGVNEGYLIPAYEDPWLALDEESRMPANIDPHAADLQQVEVRSALIKQLRAGLSAVKGYVLPLKANEGKDIMWQSSLWPLKHERLYLLPGDSPMGLRLPLNSLPWVAPADFEVELPADPFAARERLADYPRGKQTKKPDPVRQYPTPKEVIHTALALEVRDGLLYAFMPPVTTLEAWLELLAAIEDCAGKLMQPLRLEGYPPPRDPRLLSLSVTPDPGVIEVNIHPSDSWDALESRTQALYEEARQTRLATEKFMLDGRHTGTGGGNHITLGGATAAESPFLRRPDLLKSLISYWQQHPALSYLFSGQFIGPTSQAPRVDEARDDNLYELEIAFQQMEAKLQEGEESAQPWLVDRLLRNLLIDLTGNTHRAEFCIDKLYSPDSATGRLGLVELRAFEMPPHYRMSLLQSLLLRALVARFWKNPHRGKLVFWDTALHDRFMLPHFIEQDMRDICRDLRSAGYAFDDGWFAPFIEFRFPHYGSVVYEGVRMELRQAIEPWHVLGEEVSAGGTARYVDSSVERLQIKVSGMIGSRHQVACNGRLVPLHPTGVPGEFVAAVRFKAWAPPSALHPSIGIHAPLVFDLLDGWNGRSIGGCTYHVSHPGGRNYETFPVNANEAEARRRARFWEHGHSAGPMQVKEEAVNPRFPMTLDLRWQPR</sequence>
<evidence type="ECO:0000313" key="2">
    <source>
        <dbReference type="EMBL" id="AEF99003.1"/>
    </source>
</evidence>
<reference evidence="2 3" key="1">
    <citation type="journal article" date="2011" name="J. Bacteriol.">
        <title>Complete Genome Sequence of the Aerobic Marine Methanotroph Methylomonas methanica MC09.</title>
        <authorList>
            <person name="Boden R."/>
            <person name="Cunliffe M."/>
            <person name="Scanlan J."/>
            <person name="Moussard H."/>
            <person name="Kits K.D."/>
            <person name="Klotz M.G."/>
            <person name="Jetten M.S."/>
            <person name="Vuilleumier S."/>
            <person name="Han J."/>
            <person name="Peters L."/>
            <person name="Mikhailova N."/>
            <person name="Teshima H."/>
            <person name="Tapia R."/>
            <person name="Kyrpides N."/>
            <person name="Ivanova N."/>
            <person name="Pagani I."/>
            <person name="Cheng J.F."/>
            <person name="Goodwin L."/>
            <person name="Han C."/>
            <person name="Hauser L."/>
            <person name="Land M.L."/>
            <person name="Lapidus A."/>
            <person name="Lucas S."/>
            <person name="Pitluck S."/>
            <person name="Woyke T."/>
            <person name="Stein L."/>
            <person name="Murrell J.C."/>
        </authorList>
    </citation>
    <scope>NUCLEOTIDE SEQUENCE [LARGE SCALE GENOMIC DNA]</scope>
    <source>
        <strain evidence="2 3">MC09</strain>
    </source>
</reference>
<dbReference type="Gene3D" id="3.10.620.30">
    <property type="match status" value="1"/>
</dbReference>
<dbReference type="Pfam" id="PF08379">
    <property type="entry name" value="Bact_transglu_N"/>
    <property type="match status" value="1"/>
</dbReference>
<dbReference type="PANTHER" id="PTHR33490">
    <property type="entry name" value="BLR5614 PROTEIN-RELATED"/>
    <property type="match status" value="1"/>
</dbReference>
<dbReference type="EMBL" id="CP002738">
    <property type="protein sequence ID" value="AEF99003.1"/>
    <property type="molecule type" value="Genomic_DNA"/>
</dbReference>
<dbReference type="Pfam" id="PF01841">
    <property type="entry name" value="Transglut_core"/>
    <property type="match status" value="1"/>
</dbReference>
<dbReference type="Pfam" id="PF09899">
    <property type="entry name" value="DUF2126"/>
    <property type="match status" value="1"/>
</dbReference>
<evidence type="ECO:0000259" key="1">
    <source>
        <dbReference type="SMART" id="SM00460"/>
    </source>
</evidence>
<dbReference type="InterPro" id="IPR013589">
    <property type="entry name" value="Bac_transglu_N"/>
</dbReference>
<evidence type="ECO:0000313" key="3">
    <source>
        <dbReference type="Proteomes" id="UP000008888"/>
    </source>
</evidence>
<dbReference type="SUPFAM" id="SSF54001">
    <property type="entry name" value="Cysteine proteinases"/>
    <property type="match status" value="1"/>
</dbReference>
<dbReference type="eggNOG" id="COG4196">
    <property type="taxonomic scope" value="Bacteria"/>
</dbReference>
<dbReference type="AlphaFoldDB" id="G0A371"/>
<proteinExistence type="predicted"/>